<dbReference type="SMART" id="SM00450">
    <property type="entry name" value="RHOD"/>
    <property type="match status" value="2"/>
</dbReference>
<evidence type="ECO:0000259" key="4">
    <source>
        <dbReference type="PROSITE" id="PS50206"/>
    </source>
</evidence>
<dbReference type="NCBIfam" id="NF008557">
    <property type="entry name" value="PRK11493.1"/>
    <property type="match status" value="1"/>
</dbReference>
<dbReference type="PROSITE" id="PS00380">
    <property type="entry name" value="RHODANESE_1"/>
    <property type="match status" value="1"/>
</dbReference>
<dbReference type="Gene3D" id="3.40.250.10">
    <property type="entry name" value="Rhodanese-like domain"/>
    <property type="match status" value="2"/>
</dbReference>
<organism evidence="5 6">
    <name type="scientific">Jiella mangrovi</name>
    <dbReference type="NCBI Taxonomy" id="2821407"/>
    <lineage>
        <taxon>Bacteria</taxon>
        <taxon>Pseudomonadati</taxon>
        <taxon>Pseudomonadota</taxon>
        <taxon>Alphaproteobacteria</taxon>
        <taxon>Hyphomicrobiales</taxon>
        <taxon>Aurantimonadaceae</taxon>
        <taxon>Jiella</taxon>
    </lineage>
</organism>
<dbReference type="CDD" id="cd01448">
    <property type="entry name" value="TST_Repeat_1"/>
    <property type="match status" value="1"/>
</dbReference>
<keyword evidence="2" id="KW-0677">Repeat</keyword>
<sequence length="285" mass="30393">MTQNPFLISPEDLAEVLGRDGVSIVDASWYLPAQNRFAKTEYEAAHVPGAVFFDQDAIVDPASTLPHTLPSPEVFAEKVGGLGIADTDTIVVYDGVGMFTAPRVWWMFRTFGAKDVRVLDGGFPAWQAAGLPIETEAPSVSAATFEATFDESAPVFLPEMKEIVATGRMQIIDARSSERFSGEVPEPRAGIRAGHMPGARNLPILQLAENGRLKSPEALRKAFAEAGVDPDKPSVTSCGSGVTAAVISLALESLGNRSSKLYDGSWTEWGSAADTPVEAGQSRKP</sequence>
<comment type="caution">
    <text evidence="5">The sequence shown here is derived from an EMBL/GenBank/DDBJ whole genome shotgun (WGS) entry which is preliminary data.</text>
</comment>
<dbReference type="InterPro" id="IPR036873">
    <property type="entry name" value="Rhodanese-like_dom_sf"/>
</dbReference>
<reference evidence="5 6" key="1">
    <citation type="submission" date="2021-04" db="EMBL/GenBank/DDBJ databases">
        <title>Whole genome sequence of Jiella sp. KSK16Y-1.</title>
        <authorList>
            <person name="Tuo L."/>
        </authorList>
    </citation>
    <scope>NUCLEOTIDE SEQUENCE [LARGE SCALE GENOMIC DNA]</scope>
    <source>
        <strain evidence="5 6">KSK16Y-1</strain>
    </source>
</reference>
<dbReference type="CDD" id="cd01449">
    <property type="entry name" value="TST_Repeat_2"/>
    <property type="match status" value="1"/>
</dbReference>
<evidence type="ECO:0000313" key="6">
    <source>
        <dbReference type="Proteomes" id="UP000678276"/>
    </source>
</evidence>
<dbReference type="Pfam" id="PF00581">
    <property type="entry name" value="Rhodanese"/>
    <property type="match status" value="2"/>
</dbReference>
<evidence type="ECO:0000313" key="5">
    <source>
        <dbReference type="EMBL" id="MBP0617827.1"/>
    </source>
</evidence>
<gene>
    <name evidence="5" type="primary">sseA</name>
    <name evidence="5" type="ORF">J6595_19795</name>
</gene>
<dbReference type="PANTHER" id="PTHR11364">
    <property type="entry name" value="THIOSULFATE SULFERTANSFERASE"/>
    <property type="match status" value="1"/>
</dbReference>
<dbReference type="InterPro" id="IPR001307">
    <property type="entry name" value="Thiosulphate_STrfase_CS"/>
</dbReference>
<accession>A0ABS4BMT6</accession>
<feature type="domain" description="Rhodanese" evidence="4">
    <location>
        <begin position="165"/>
        <end position="278"/>
    </location>
</feature>
<name>A0ABS4BMT6_9HYPH</name>
<keyword evidence="6" id="KW-1185">Reference proteome</keyword>
<dbReference type="InterPro" id="IPR001763">
    <property type="entry name" value="Rhodanese-like_dom"/>
</dbReference>
<dbReference type="Proteomes" id="UP000678276">
    <property type="component" value="Unassembled WGS sequence"/>
</dbReference>
<dbReference type="RefSeq" id="WP_209596988.1">
    <property type="nucleotide sequence ID" value="NZ_JAGJCF010000021.1"/>
</dbReference>
<dbReference type="EMBL" id="JAGJCF010000021">
    <property type="protein sequence ID" value="MBP0617827.1"/>
    <property type="molecule type" value="Genomic_DNA"/>
</dbReference>
<proteinExistence type="predicted"/>
<keyword evidence="1 5" id="KW-0808">Transferase</keyword>
<dbReference type="GO" id="GO:0016784">
    <property type="term" value="F:3-mercaptopyruvate sulfurtransferase activity"/>
    <property type="evidence" value="ECO:0007669"/>
    <property type="project" value="UniProtKB-EC"/>
</dbReference>
<evidence type="ECO:0000256" key="3">
    <source>
        <dbReference type="SAM" id="MobiDB-lite"/>
    </source>
</evidence>
<protein>
    <submittedName>
        <fullName evidence="5">3-mercaptopyruvate sulfurtransferase</fullName>
        <ecNumber evidence="5">2.8.1.2</ecNumber>
    </submittedName>
</protein>
<dbReference type="InterPro" id="IPR045078">
    <property type="entry name" value="TST/MPST-like"/>
</dbReference>
<dbReference type="SUPFAM" id="SSF52821">
    <property type="entry name" value="Rhodanese/Cell cycle control phosphatase"/>
    <property type="match status" value="2"/>
</dbReference>
<dbReference type="PROSITE" id="PS50206">
    <property type="entry name" value="RHODANESE_3"/>
    <property type="match status" value="2"/>
</dbReference>
<feature type="domain" description="Rhodanese" evidence="4">
    <location>
        <begin position="18"/>
        <end position="135"/>
    </location>
</feature>
<dbReference type="PANTHER" id="PTHR11364:SF27">
    <property type="entry name" value="SULFURTRANSFERASE"/>
    <property type="match status" value="1"/>
</dbReference>
<dbReference type="EC" id="2.8.1.2" evidence="5"/>
<evidence type="ECO:0000256" key="1">
    <source>
        <dbReference type="ARBA" id="ARBA00022679"/>
    </source>
</evidence>
<feature type="region of interest" description="Disordered" evidence="3">
    <location>
        <begin position="266"/>
        <end position="285"/>
    </location>
</feature>
<evidence type="ECO:0000256" key="2">
    <source>
        <dbReference type="ARBA" id="ARBA00022737"/>
    </source>
</evidence>